<dbReference type="Gene3D" id="3.30.450.20">
    <property type="entry name" value="PAS domain"/>
    <property type="match status" value="1"/>
</dbReference>
<comment type="similarity">
    <text evidence="2">Belongs to the methyl-accepting chemotaxis (MCP) protein family.</text>
</comment>
<keyword evidence="1 3" id="KW-0807">Transducer</keyword>
<dbReference type="PANTHER" id="PTHR32089:SF112">
    <property type="entry name" value="LYSOZYME-LIKE PROTEIN-RELATED"/>
    <property type="match status" value="1"/>
</dbReference>
<keyword evidence="8" id="KW-1185">Reference proteome</keyword>
<keyword evidence="4" id="KW-0472">Membrane</keyword>
<name>A0A2U1V9F0_9PROT</name>
<dbReference type="InterPro" id="IPR004089">
    <property type="entry name" value="MCPsignal_dom"/>
</dbReference>
<reference evidence="8" key="1">
    <citation type="submission" date="2017-10" db="EMBL/GenBank/DDBJ databases">
        <authorList>
            <person name="Toshchakov S.V."/>
            <person name="Goeva M.A."/>
        </authorList>
    </citation>
    <scope>NUCLEOTIDE SEQUENCE [LARGE SCALE GENOMIC DNA]</scope>
    <source>
        <strain evidence="8">JR1/69-1-13</strain>
    </source>
</reference>
<dbReference type="PROSITE" id="PS50885">
    <property type="entry name" value="HAMP"/>
    <property type="match status" value="1"/>
</dbReference>
<evidence type="ECO:0000313" key="8">
    <source>
        <dbReference type="Proteomes" id="UP000245048"/>
    </source>
</evidence>
<dbReference type="SMART" id="SM00283">
    <property type="entry name" value="MA"/>
    <property type="match status" value="1"/>
</dbReference>
<dbReference type="PROSITE" id="PS50111">
    <property type="entry name" value="CHEMOTAXIS_TRANSDUC_2"/>
    <property type="match status" value="1"/>
</dbReference>
<dbReference type="RefSeq" id="WP_109515122.1">
    <property type="nucleotide sequence ID" value="NZ_JBHSCH010000040.1"/>
</dbReference>
<evidence type="ECO:0000256" key="4">
    <source>
        <dbReference type="SAM" id="Phobius"/>
    </source>
</evidence>
<feature type="domain" description="HAMP" evidence="6">
    <location>
        <begin position="326"/>
        <end position="379"/>
    </location>
</feature>
<proteinExistence type="inferred from homology"/>
<evidence type="ECO:0000259" key="5">
    <source>
        <dbReference type="PROSITE" id="PS50111"/>
    </source>
</evidence>
<feature type="transmembrane region" description="Helical" evidence="4">
    <location>
        <begin position="306"/>
        <end position="325"/>
    </location>
</feature>
<dbReference type="PANTHER" id="PTHR32089">
    <property type="entry name" value="METHYL-ACCEPTING CHEMOTAXIS PROTEIN MCPB"/>
    <property type="match status" value="1"/>
</dbReference>
<organism evidence="7 8">
    <name type="scientific">Teichococcus aestuarii</name>
    <dbReference type="NCBI Taxonomy" id="568898"/>
    <lineage>
        <taxon>Bacteria</taxon>
        <taxon>Pseudomonadati</taxon>
        <taxon>Pseudomonadota</taxon>
        <taxon>Alphaproteobacteria</taxon>
        <taxon>Acetobacterales</taxon>
        <taxon>Roseomonadaceae</taxon>
        <taxon>Roseomonas</taxon>
    </lineage>
</organism>
<evidence type="ECO:0000313" key="7">
    <source>
        <dbReference type="EMBL" id="PWC30549.1"/>
    </source>
</evidence>
<dbReference type="SUPFAM" id="SSF58104">
    <property type="entry name" value="Methyl-accepting chemotaxis protein (MCP) signaling domain"/>
    <property type="match status" value="1"/>
</dbReference>
<dbReference type="GO" id="GO:0016020">
    <property type="term" value="C:membrane"/>
    <property type="evidence" value="ECO:0007669"/>
    <property type="project" value="InterPro"/>
</dbReference>
<sequence>MPVFPLSMTVGRRLALAALVPVLLLGLMVGGVWRSLDTIRLESEAELVADEVEMQLHLTGTAIQAARVQLRDVVNAQNLQALEAARSQGAQEMERARGHVQEAQRQAAGGRVRQTLDAALALFGEYAQVRDAVTERRRAVLETRDRLSALGREYERLFEVVMGSIEFSQPAAQREETRGSLLTLHRAITEIRLGLQDYMLSGEATQMRRVRSAIQQSRVYLRGAARLAAGDAALRDWIDQARQVGDAGGAILEALEQIDRLRQDGVVANRERLEKALDDAGAQVASASEEGRLRLEAAMENARHTMLILGLTAALLLLLLGLINARAIGTPLRRLAAAMAALAAGQTTAGVPGLGRRDEIGTIAQAMQALQATVGRAFAQSQMLEQLPLGVMTADPKDGFRITYLNEASREGLRPLQHALPCRVEELAGQSVDLFHPPAQRQRIRDILADPARLPYAAKIRLGDEVLALRVTAIRDAQGGYVGPMLSWSLITAQSRLAAGFEAEVGAVVNAVARSAGALQEAARGMSASATRSGQEAGAVAAEGERAGASVQAVAASAEQLAASVAEVTRQVQSGAGVAQEAAGETRRADVTIQALSEAAGRIGDVVQLIQDIAGQTNLLALNATIEAARAGEAGKGFAVVASEVKNLAGQTARATEEIGQQIQAIQGSTAEAVVVLRGIGATVERMNEVTSAIAAAVEQQAAATQEIARSAAQVSDSAGAVSRRIADVSSAAEETRHAAGSVLDSAAELSGQAVALRQKSDAFLQAVQAA</sequence>
<dbReference type="GO" id="GO:0007165">
    <property type="term" value="P:signal transduction"/>
    <property type="evidence" value="ECO:0007669"/>
    <property type="project" value="UniProtKB-KW"/>
</dbReference>
<dbReference type="AlphaFoldDB" id="A0A2U1V9F0"/>
<dbReference type="InterPro" id="IPR003660">
    <property type="entry name" value="HAMP_dom"/>
</dbReference>
<keyword evidence="4" id="KW-1133">Transmembrane helix</keyword>
<keyword evidence="4" id="KW-0812">Transmembrane</keyword>
<dbReference type="Pfam" id="PF00015">
    <property type="entry name" value="MCPsignal"/>
    <property type="match status" value="1"/>
</dbReference>
<evidence type="ECO:0000259" key="6">
    <source>
        <dbReference type="PROSITE" id="PS50885"/>
    </source>
</evidence>
<dbReference type="SMART" id="SM00304">
    <property type="entry name" value="HAMP"/>
    <property type="match status" value="1"/>
</dbReference>
<comment type="caution">
    <text evidence="7">The sequence shown here is derived from an EMBL/GenBank/DDBJ whole genome shotgun (WGS) entry which is preliminary data.</text>
</comment>
<dbReference type="EMBL" id="PDOA01000001">
    <property type="protein sequence ID" value="PWC30549.1"/>
    <property type="molecule type" value="Genomic_DNA"/>
</dbReference>
<dbReference type="Gene3D" id="1.10.287.950">
    <property type="entry name" value="Methyl-accepting chemotaxis protein"/>
    <property type="match status" value="1"/>
</dbReference>
<gene>
    <name evidence="7" type="ORF">CR165_01185</name>
</gene>
<evidence type="ECO:0000256" key="1">
    <source>
        <dbReference type="ARBA" id="ARBA00023224"/>
    </source>
</evidence>
<dbReference type="OrthoDB" id="9797364at2"/>
<dbReference type="Proteomes" id="UP000245048">
    <property type="component" value="Unassembled WGS sequence"/>
</dbReference>
<dbReference type="Pfam" id="PF00672">
    <property type="entry name" value="HAMP"/>
    <property type="match status" value="1"/>
</dbReference>
<protein>
    <submittedName>
        <fullName evidence="7">Chemotaxis protein</fullName>
    </submittedName>
</protein>
<accession>A0A2U1V9F0</accession>
<dbReference type="Gene3D" id="6.10.340.10">
    <property type="match status" value="1"/>
</dbReference>
<evidence type="ECO:0000256" key="2">
    <source>
        <dbReference type="ARBA" id="ARBA00029447"/>
    </source>
</evidence>
<evidence type="ECO:0000256" key="3">
    <source>
        <dbReference type="PROSITE-ProRule" id="PRU00284"/>
    </source>
</evidence>
<feature type="domain" description="Methyl-accepting transducer" evidence="5">
    <location>
        <begin position="508"/>
        <end position="751"/>
    </location>
</feature>